<keyword evidence="4" id="KW-0902">Two-component regulatory system</keyword>
<accession>A0A6V8N2M4</accession>
<dbReference type="SMART" id="SM00448">
    <property type="entry name" value="REC"/>
    <property type="match status" value="1"/>
</dbReference>
<dbReference type="InterPro" id="IPR002197">
    <property type="entry name" value="HTH_Fis"/>
</dbReference>
<dbReference type="CDD" id="cd00009">
    <property type="entry name" value="AAA"/>
    <property type="match status" value="1"/>
</dbReference>
<keyword evidence="1 8" id="KW-0597">Phosphoprotein</keyword>
<evidence type="ECO:0000313" key="11">
    <source>
        <dbReference type="EMBL" id="GFO66746.1"/>
    </source>
</evidence>
<evidence type="ECO:0000256" key="2">
    <source>
        <dbReference type="ARBA" id="ARBA00022741"/>
    </source>
</evidence>
<dbReference type="PROSITE" id="PS50045">
    <property type="entry name" value="SIGMA54_INTERACT_4"/>
    <property type="match status" value="1"/>
</dbReference>
<dbReference type="SMART" id="SM00382">
    <property type="entry name" value="AAA"/>
    <property type="match status" value="1"/>
</dbReference>
<dbReference type="GO" id="GO:0005524">
    <property type="term" value="F:ATP binding"/>
    <property type="evidence" value="ECO:0007669"/>
    <property type="project" value="UniProtKB-KW"/>
</dbReference>
<organism evidence="11 12">
    <name type="scientific">Geomonas limicola</name>
    <dbReference type="NCBI Taxonomy" id="2740186"/>
    <lineage>
        <taxon>Bacteria</taxon>
        <taxon>Pseudomonadati</taxon>
        <taxon>Thermodesulfobacteriota</taxon>
        <taxon>Desulfuromonadia</taxon>
        <taxon>Geobacterales</taxon>
        <taxon>Geobacteraceae</taxon>
        <taxon>Geomonas</taxon>
    </lineage>
</organism>
<evidence type="ECO:0000259" key="9">
    <source>
        <dbReference type="PROSITE" id="PS50045"/>
    </source>
</evidence>
<dbReference type="InterPro" id="IPR027417">
    <property type="entry name" value="P-loop_NTPase"/>
</dbReference>
<dbReference type="Pfam" id="PF25601">
    <property type="entry name" value="AAA_lid_14"/>
    <property type="match status" value="1"/>
</dbReference>
<dbReference type="InterPro" id="IPR011006">
    <property type="entry name" value="CheY-like_superfamily"/>
</dbReference>
<dbReference type="RefSeq" id="WP_183359277.1">
    <property type="nucleotide sequence ID" value="NZ_BLXZ01000001.1"/>
</dbReference>
<keyword evidence="12" id="KW-1185">Reference proteome</keyword>
<feature type="domain" description="Sigma-54 factor interaction" evidence="9">
    <location>
        <begin position="143"/>
        <end position="371"/>
    </location>
</feature>
<dbReference type="GO" id="GO:0043565">
    <property type="term" value="F:sequence-specific DNA binding"/>
    <property type="evidence" value="ECO:0007669"/>
    <property type="project" value="InterPro"/>
</dbReference>
<dbReference type="EMBL" id="BLXZ01000001">
    <property type="protein sequence ID" value="GFO66746.1"/>
    <property type="molecule type" value="Genomic_DNA"/>
</dbReference>
<dbReference type="GO" id="GO:0006355">
    <property type="term" value="P:regulation of DNA-templated transcription"/>
    <property type="evidence" value="ECO:0007669"/>
    <property type="project" value="InterPro"/>
</dbReference>
<dbReference type="Gene3D" id="1.10.8.60">
    <property type="match status" value="1"/>
</dbReference>
<dbReference type="Proteomes" id="UP000587586">
    <property type="component" value="Unassembled WGS sequence"/>
</dbReference>
<feature type="modified residue" description="4-aspartylphosphate" evidence="8">
    <location>
        <position position="53"/>
    </location>
</feature>
<keyword evidence="7" id="KW-0804">Transcription</keyword>
<dbReference type="SUPFAM" id="SSF52172">
    <property type="entry name" value="CheY-like"/>
    <property type="match status" value="1"/>
</dbReference>
<dbReference type="FunFam" id="3.40.50.2300:FF:000018">
    <property type="entry name" value="DNA-binding transcriptional regulator NtrC"/>
    <property type="match status" value="1"/>
</dbReference>
<comment type="caution">
    <text evidence="11">The sequence shown here is derived from an EMBL/GenBank/DDBJ whole genome shotgun (WGS) entry which is preliminary data.</text>
</comment>
<name>A0A6V8N2M4_9BACT</name>
<evidence type="ECO:0000256" key="8">
    <source>
        <dbReference type="PROSITE-ProRule" id="PRU00169"/>
    </source>
</evidence>
<dbReference type="FunFam" id="3.40.50.300:FF:000006">
    <property type="entry name" value="DNA-binding transcriptional regulator NtrC"/>
    <property type="match status" value="1"/>
</dbReference>
<dbReference type="AlphaFoldDB" id="A0A6V8N2M4"/>
<dbReference type="PANTHER" id="PTHR32071:SF113">
    <property type="entry name" value="ALGINATE BIOSYNTHESIS TRANSCRIPTIONAL REGULATORY PROTEIN ALGB"/>
    <property type="match status" value="1"/>
</dbReference>
<protein>
    <submittedName>
        <fullName evidence="11">Acetoacetate metabolism regulatory protein AtoC</fullName>
    </submittedName>
</protein>
<keyword evidence="6" id="KW-0238">DNA-binding</keyword>
<dbReference type="InterPro" id="IPR002078">
    <property type="entry name" value="Sigma_54_int"/>
</dbReference>
<evidence type="ECO:0000256" key="6">
    <source>
        <dbReference type="ARBA" id="ARBA00023125"/>
    </source>
</evidence>
<evidence type="ECO:0000256" key="1">
    <source>
        <dbReference type="ARBA" id="ARBA00022553"/>
    </source>
</evidence>
<dbReference type="InterPro" id="IPR009057">
    <property type="entry name" value="Homeodomain-like_sf"/>
</dbReference>
<dbReference type="GO" id="GO:0000160">
    <property type="term" value="P:phosphorelay signal transduction system"/>
    <property type="evidence" value="ECO:0007669"/>
    <property type="project" value="UniProtKB-KW"/>
</dbReference>
<dbReference type="SUPFAM" id="SSF46689">
    <property type="entry name" value="Homeodomain-like"/>
    <property type="match status" value="1"/>
</dbReference>
<dbReference type="PANTHER" id="PTHR32071">
    <property type="entry name" value="TRANSCRIPTIONAL REGULATORY PROTEIN"/>
    <property type="match status" value="1"/>
</dbReference>
<proteinExistence type="predicted"/>
<dbReference type="SUPFAM" id="SSF52540">
    <property type="entry name" value="P-loop containing nucleoside triphosphate hydrolases"/>
    <property type="match status" value="1"/>
</dbReference>
<dbReference type="InterPro" id="IPR025944">
    <property type="entry name" value="Sigma_54_int_dom_CS"/>
</dbReference>
<dbReference type="Gene3D" id="3.40.50.300">
    <property type="entry name" value="P-loop containing nucleotide triphosphate hydrolases"/>
    <property type="match status" value="1"/>
</dbReference>
<dbReference type="InterPro" id="IPR001789">
    <property type="entry name" value="Sig_transdc_resp-reg_receiver"/>
</dbReference>
<dbReference type="Pfam" id="PF02954">
    <property type="entry name" value="HTH_8"/>
    <property type="match status" value="1"/>
</dbReference>
<keyword evidence="5" id="KW-0805">Transcription regulation</keyword>
<reference evidence="12" key="1">
    <citation type="submission" date="2020-06" db="EMBL/GenBank/DDBJ databases">
        <title>Draft genomic sequecing of Geomonas sp. Red745.</title>
        <authorList>
            <person name="Itoh H."/>
            <person name="Xu Z.X."/>
            <person name="Ushijima N."/>
            <person name="Masuda Y."/>
            <person name="Shiratori Y."/>
            <person name="Senoo K."/>
        </authorList>
    </citation>
    <scope>NUCLEOTIDE SEQUENCE [LARGE SCALE GENOMIC DNA]</scope>
    <source>
        <strain evidence="12">Red745</strain>
    </source>
</reference>
<keyword evidence="3" id="KW-0067">ATP-binding</keyword>
<evidence type="ECO:0000256" key="3">
    <source>
        <dbReference type="ARBA" id="ARBA00022840"/>
    </source>
</evidence>
<feature type="domain" description="Response regulatory" evidence="10">
    <location>
        <begin position="4"/>
        <end position="118"/>
    </location>
</feature>
<keyword evidence="2" id="KW-0547">Nucleotide-binding</keyword>
<evidence type="ECO:0000259" key="10">
    <source>
        <dbReference type="PROSITE" id="PS50110"/>
    </source>
</evidence>
<dbReference type="InterPro" id="IPR025943">
    <property type="entry name" value="Sigma_54_int_dom_ATP-bd_2"/>
</dbReference>
<evidence type="ECO:0000256" key="4">
    <source>
        <dbReference type="ARBA" id="ARBA00023012"/>
    </source>
</evidence>
<dbReference type="PROSITE" id="PS00676">
    <property type="entry name" value="SIGMA54_INTERACT_2"/>
    <property type="match status" value="1"/>
</dbReference>
<evidence type="ECO:0000313" key="12">
    <source>
        <dbReference type="Proteomes" id="UP000587586"/>
    </source>
</evidence>
<dbReference type="PRINTS" id="PR01590">
    <property type="entry name" value="HTHFIS"/>
</dbReference>
<sequence length="457" mass="50618">MPARILIVDDELSMREFLAILLEGEGYQVDQAESAEDALDLLAQVKFDLVISDVSMPGLNGIELLSRIKAQTPETAVLMITAFSTAEQAVEAMKLGAYDYIGKPFKVEEVKVLVSKSLDQRTLVQENQRLKAQVQERFSFSGLVGKSKQMREVYDLIAKVAESMANVLILGESGTGKELAAKALHFNSPRRDRSFLAVNCGAIPETLIESELFGHTKGSFTGAIADRPGLFEQAEGGTLFLDEIGEVPLQLQAKLLRVLQEREFRRVGGSSSLKADVRIVAASNRNLEEQVAEGTFREDLFYRLNVVQVRMPSLRERAEDILPLVEHFYKKYAIWSGSGDIVTPDAAAALFNYPFPGNVRELENLVERCVVLGSRVITLDCLPPKVRNFVPVSTQLDPVDIPPEGIDLQAYLDTLESRLLVQALEKSGGVKKKAAALLGMTFRSFRYRLAKFGMDDE</sequence>
<dbReference type="Gene3D" id="3.40.50.2300">
    <property type="match status" value="1"/>
</dbReference>
<dbReference type="InterPro" id="IPR058031">
    <property type="entry name" value="AAA_lid_NorR"/>
</dbReference>
<evidence type="ECO:0000256" key="5">
    <source>
        <dbReference type="ARBA" id="ARBA00023015"/>
    </source>
</evidence>
<evidence type="ECO:0000256" key="7">
    <source>
        <dbReference type="ARBA" id="ARBA00023163"/>
    </source>
</evidence>
<dbReference type="InterPro" id="IPR003593">
    <property type="entry name" value="AAA+_ATPase"/>
</dbReference>
<dbReference type="Gene3D" id="1.10.10.60">
    <property type="entry name" value="Homeodomain-like"/>
    <property type="match status" value="1"/>
</dbReference>
<dbReference type="PROSITE" id="PS50110">
    <property type="entry name" value="RESPONSE_REGULATORY"/>
    <property type="match status" value="1"/>
</dbReference>
<dbReference type="Pfam" id="PF00072">
    <property type="entry name" value="Response_reg"/>
    <property type="match status" value="1"/>
</dbReference>
<dbReference type="PROSITE" id="PS00688">
    <property type="entry name" value="SIGMA54_INTERACT_3"/>
    <property type="match status" value="1"/>
</dbReference>
<dbReference type="Pfam" id="PF00158">
    <property type="entry name" value="Sigma54_activat"/>
    <property type="match status" value="1"/>
</dbReference>
<gene>
    <name evidence="11" type="primary">pilR</name>
    <name evidence="11" type="ORF">GMLC_03250</name>
</gene>